<proteinExistence type="predicted"/>
<keyword evidence="2" id="KW-0665">Pyrimidine biosynthesis</keyword>
<dbReference type="EMBL" id="JAHLQT010011632">
    <property type="protein sequence ID" value="KAG7171825.1"/>
    <property type="molecule type" value="Genomic_DNA"/>
</dbReference>
<evidence type="ECO:0000256" key="1">
    <source>
        <dbReference type="ARBA" id="ARBA00004725"/>
    </source>
</evidence>
<evidence type="ECO:0000256" key="2">
    <source>
        <dbReference type="ARBA" id="ARBA00022975"/>
    </source>
</evidence>
<dbReference type="CDD" id="cd06223">
    <property type="entry name" value="PRTases_typeI"/>
    <property type="match status" value="1"/>
</dbReference>
<dbReference type="GO" id="GO:0006222">
    <property type="term" value="P:UMP biosynthetic process"/>
    <property type="evidence" value="ECO:0007669"/>
    <property type="project" value="TreeGrafter"/>
</dbReference>
<gene>
    <name evidence="3" type="primary">Umps-L2</name>
    <name evidence="3" type="ORF">Hamer_G000745</name>
</gene>
<dbReference type="AlphaFoldDB" id="A0A8J5T1X2"/>
<keyword evidence="4" id="KW-1185">Reference proteome</keyword>
<comment type="pathway">
    <text evidence="1">Pyrimidine metabolism; UMP biosynthesis via de novo pathway.</text>
</comment>
<evidence type="ECO:0000313" key="3">
    <source>
        <dbReference type="EMBL" id="KAG7171825.1"/>
    </source>
</evidence>
<dbReference type="GO" id="GO:0004588">
    <property type="term" value="F:orotate phosphoribosyltransferase activity"/>
    <property type="evidence" value="ECO:0007669"/>
    <property type="project" value="TreeGrafter"/>
</dbReference>
<dbReference type="GO" id="GO:0019856">
    <property type="term" value="P:pyrimidine nucleobase biosynthetic process"/>
    <property type="evidence" value="ECO:0007669"/>
    <property type="project" value="TreeGrafter"/>
</dbReference>
<name>A0A8J5T1X2_HOMAM</name>
<dbReference type="PANTHER" id="PTHR19278">
    <property type="entry name" value="OROTATE PHOSPHORIBOSYLTRANSFERASE"/>
    <property type="match status" value="1"/>
</dbReference>
<protein>
    <submittedName>
        <fullName evidence="3">Uridine 5'-monophosphate synthase-like 2</fullName>
    </submittedName>
</protein>
<dbReference type="InterPro" id="IPR000836">
    <property type="entry name" value="PRTase_dom"/>
</dbReference>
<dbReference type="PANTHER" id="PTHR19278:SF9">
    <property type="entry name" value="URIDINE 5'-MONOPHOSPHATE SYNTHASE"/>
    <property type="match status" value="1"/>
</dbReference>
<evidence type="ECO:0000313" key="4">
    <source>
        <dbReference type="Proteomes" id="UP000747542"/>
    </source>
</evidence>
<sequence>MATVRQDELNVVEQCVIDLYNVGVVKFGSFTLKSGMLSPVYFDLRIIISFPKLMETVAEVMWAKRPGNQYKLGVPMLIRRKERKGYGTKKMVEGNFEAGQKCLMIEDVIVSGSSVYETVEVQSVGQFK</sequence>
<dbReference type="InterPro" id="IPR029057">
    <property type="entry name" value="PRTase-like"/>
</dbReference>
<dbReference type="GO" id="GO:0004590">
    <property type="term" value="F:orotidine-5'-phosphate decarboxylase activity"/>
    <property type="evidence" value="ECO:0007669"/>
    <property type="project" value="TreeGrafter"/>
</dbReference>
<accession>A0A8J5T1X2</accession>
<dbReference type="Proteomes" id="UP000747542">
    <property type="component" value="Unassembled WGS sequence"/>
</dbReference>
<dbReference type="Gene3D" id="3.40.50.2020">
    <property type="match status" value="2"/>
</dbReference>
<organism evidence="3 4">
    <name type="scientific">Homarus americanus</name>
    <name type="common">American lobster</name>
    <dbReference type="NCBI Taxonomy" id="6706"/>
    <lineage>
        <taxon>Eukaryota</taxon>
        <taxon>Metazoa</taxon>
        <taxon>Ecdysozoa</taxon>
        <taxon>Arthropoda</taxon>
        <taxon>Crustacea</taxon>
        <taxon>Multicrustacea</taxon>
        <taxon>Malacostraca</taxon>
        <taxon>Eumalacostraca</taxon>
        <taxon>Eucarida</taxon>
        <taxon>Decapoda</taxon>
        <taxon>Pleocyemata</taxon>
        <taxon>Astacidea</taxon>
        <taxon>Nephropoidea</taxon>
        <taxon>Nephropidae</taxon>
        <taxon>Homarus</taxon>
    </lineage>
</organism>
<reference evidence="3" key="1">
    <citation type="journal article" date="2021" name="Sci. Adv.">
        <title>The American lobster genome reveals insights on longevity, neural, and immune adaptations.</title>
        <authorList>
            <person name="Polinski J.M."/>
            <person name="Zimin A.V."/>
            <person name="Clark K.F."/>
            <person name="Kohn A.B."/>
            <person name="Sadowski N."/>
            <person name="Timp W."/>
            <person name="Ptitsyn A."/>
            <person name="Khanna P."/>
            <person name="Romanova D.Y."/>
            <person name="Williams P."/>
            <person name="Greenwood S.J."/>
            <person name="Moroz L.L."/>
            <person name="Walt D.R."/>
            <person name="Bodnar A.G."/>
        </authorList>
    </citation>
    <scope>NUCLEOTIDE SEQUENCE</scope>
    <source>
        <strain evidence="3">GMGI-L3</strain>
    </source>
</reference>
<comment type="caution">
    <text evidence="3">The sequence shown here is derived from an EMBL/GenBank/DDBJ whole genome shotgun (WGS) entry which is preliminary data.</text>
</comment>
<dbReference type="SUPFAM" id="SSF53271">
    <property type="entry name" value="PRTase-like"/>
    <property type="match status" value="1"/>
</dbReference>